<name>A0A4Y2D3E6_ARAVE</name>
<dbReference type="EMBL" id="BGPR01088440">
    <property type="protein sequence ID" value="GBM11250.1"/>
    <property type="molecule type" value="Genomic_DNA"/>
</dbReference>
<dbReference type="AlphaFoldDB" id="A0A4Y2D3E6"/>
<sequence>MDGKNSLGTNGSECGTYELPALERSGGGYPTYSDIHRSIWTAGGRWYVCGSGGERLALCGSPMKSENVRSGIGVNSSEWICVA</sequence>
<dbReference type="Proteomes" id="UP000499080">
    <property type="component" value="Unassembled WGS sequence"/>
</dbReference>
<accession>A0A4Y2D3E6</accession>
<evidence type="ECO:0000313" key="2">
    <source>
        <dbReference type="Proteomes" id="UP000499080"/>
    </source>
</evidence>
<reference evidence="1 2" key="1">
    <citation type="journal article" date="2019" name="Sci. Rep.">
        <title>Orb-weaving spider Araneus ventricosus genome elucidates the spidroin gene catalogue.</title>
        <authorList>
            <person name="Kono N."/>
            <person name="Nakamura H."/>
            <person name="Ohtoshi R."/>
            <person name="Moran D.A.P."/>
            <person name="Shinohara A."/>
            <person name="Yoshida Y."/>
            <person name="Fujiwara M."/>
            <person name="Mori M."/>
            <person name="Tomita M."/>
            <person name="Arakawa K."/>
        </authorList>
    </citation>
    <scope>NUCLEOTIDE SEQUENCE [LARGE SCALE GENOMIC DNA]</scope>
</reference>
<protein>
    <submittedName>
        <fullName evidence="1">Uncharacterized protein</fullName>
    </submittedName>
</protein>
<gene>
    <name evidence="1" type="ORF">AVEN_160899_1</name>
</gene>
<organism evidence="1 2">
    <name type="scientific">Araneus ventricosus</name>
    <name type="common">Orbweaver spider</name>
    <name type="synonym">Epeira ventricosa</name>
    <dbReference type="NCBI Taxonomy" id="182803"/>
    <lineage>
        <taxon>Eukaryota</taxon>
        <taxon>Metazoa</taxon>
        <taxon>Ecdysozoa</taxon>
        <taxon>Arthropoda</taxon>
        <taxon>Chelicerata</taxon>
        <taxon>Arachnida</taxon>
        <taxon>Araneae</taxon>
        <taxon>Araneomorphae</taxon>
        <taxon>Entelegynae</taxon>
        <taxon>Araneoidea</taxon>
        <taxon>Araneidae</taxon>
        <taxon>Araneus</taxon>
    </lineage>
</organism>
<keyword evidence="2" id="KW-1185">Reference proteome</keyword>
<evidence type="ECO:0000313" key="1">
    <source>
        <dbReference type="EMBL" id="GBM11250.1"/>
    </source>
</evidence>
<proteinExistence type="predicted"/>
<comment type="caution">
    <text evidence="1">The sequence shown here is derived from an EMBL/GenBank/DDBJ whole genome shotgun (WGS) entry which is preliminary data.</text>
</comment>